<protein>
    <submittedName>
        <fullName evidence="2">Uncharacterized protein</fullName>
    </submittedName>
</protein>
<keyword evidence="1" id="KW-0732">Signal</keyword>
<dbReference type="EMBL" id="JAVRJZ010000988">
    <property type="protein sequence ID" value="KAK2702061.1"/>
    <property type="molecule type" value="Genomic_DNA"/>
</dbReference>
<dbReference type="AlphaFoldDB" id="A0AA88HAP4"/>
<keyword evidence="3" id="KW-1185">Reference proteome</keyword>
<gene>
    <name evidence="2" type="ORF">QYM36_019325</name>
</gene>
<feature type="chain" id="PRO_5041695522" evidence="1">
    <location>
        <begin position="19"/>
        <end position="393"/>
    </location>
</feature>
<dbReference type="Proteomes" id="UP001187531">
    <property type="component" value="Unassembled WGS sequence"/>
</dbReference>
<feature type="signal peptide" evidence="1">
    <location>
        <begin position="1"/>
        <end position="18"/>
    </location>
</feature>
<evidence type="ECO:0000313" key="3">
    <source>
        <dbReference type="Proteomes" id="UP001187531"/>
    </source>
</evidence>
<evidence type="ECO:0000313" key="2">
    <source>
        <dbReference type="EMBL" id="KAK2702061.1"/>
    </source>
</evidence>
<comment type="caution">
    <text evidence="2">The sequence shown here is derived from an EMBL/GenBank/DDBJ whole genome shotgun (WGS) entry which is preliminary data.</text>
</comment>
<accession>A0AA88HAP4</accession>
<proteinExistence type="predicted"/>
<sequence>MNMHHFWSILAWFAGVDTINLTNAALSDGYTLVVTKYENVRDKPTDDWALDNVTGASSSIALHLICCVYTALLGKVITSANIRYVQTRIDRMKGIVNEPNIRSDWAVTGHCTENFIIATSYMNGTPHIRAALLKAFCDNTCKREFLINLTTHVLRLLDGSLMTSQSMIIMELLRRAQIVSLFTELRFELEKFDNWLENLTTQEKKEFWYLRLIYGDDRTQAVSLREVPLCSYVAFGLAKHETSTLDNYSAFDRLDETKKIIGDRIVKLILDFEKMTNTQTAYAQSIGIPLEKLALINEELKGKVATAINAGQNITGFEYEEERFPGEVPQLDPKKKRIKLKAMSMAGVKKQKSPEEMDEIWYRHLDLLKPLNPPAVSNTCSSSRSLVFELPDF</sequence>
<reference evidence="2" key="1">
    <citation type="submission" date="2023-07" db="EMBL/GenBank/DDBJ databases">
        <title>Chromosome-level genome assembly of Artemia franciscana.</title>
        <authorList>
            <person name="Jo E."/>
        </authorList>
    </citation>
    <scope>NUCLEOTIDE SEQUENCE</scope>
    <source>
        <tissue evidence="2">Whole body</tissue>
    </source>
</reference>
<evidence type="ECO:0000256" key="1">
    <source>
        <dbReference type="SAM" id="SignalP"/>
    </source>
</evidence>
<organism evidence="2 3">
    <name type="scientific">Artemia franciscana</name>
    <name type="common">Brine shrimp</name>
    <name type="synonym">Artemia sanfranciscana</name>
    <dbReference type="NCBI Taxonomy" id="6661"/>
    <lineage>
        <taxon>Eukaryota</taxon>
        <taxon>Metazoa</taxon>
        <taxon>Ecdysozoa</taxon>
        <taxon>Arthropoda</taxon>
        <taxon>Crustacea</taxon>
        <taxon>Branchiopoda</taxon>
        <taxon>Anostraca</taxon>
        <taxon>Artemiidae</taxon>
        <taxon>Artemia</taxon>
    </lineage>
</organism>
<name>A0AA88HAP4_ARTSF</name>